<evidence type="ECO:0000313" key="2">
    <source>
        <dbReference type="Proteomes" id="UP000182882"/>
    </source>
</evidence>
<sequence>MSKFKACILLYLLMVGQILAGQGKLLETAGLTQIEGSGGGGIVPWATISGYGSRDETSASVFNSLVFLDDYRLHSLGGSLGLFDRVELSFAHQNLNLSTSGGEIRQNIYGIKTRLYGDLIYTFLPQISIGVQHKTLIDGAVASAVGAKNNNSGTDFYIAATKVHLGAVGGYNLIWNLAARATKANQLGLLGYGGGKNDDYQAMMEGSVGVLLSRNWVVGYEYRQKPNNLVGVKENDWQDFFATYIPNKHFNLTLAWTRLGDIAGAKDQQGFYFSATGYLW</sequence>
<proteinExistence type="predicted"/>
<reference evidence="2" key="1">
    <citation type="submission" date="2016-10" db="EMBL/GenBank/DDBJ databases">
        <authorList>
            <person name="Varghese N."/>
            <person name="Submissions S."/>
        </authorList>
    </citation>
    <scope>NUCLEOTIDE SEQUENCE [LARGE SCALE GENOMIC DNA]</scope>
    <source>
        <strain evidence="2">Nm10</strain>
    </source>
</reference>
<dbReference type="KEGG" id="nur:ATY38_12375"/>
<evidence type="ECO:0000313" key="1">
    <source>
        <dbReference type="EMBL" id="SDU35724.1"/>
    </source>
</evidence>
<name>A0A1H2HV97_9PROT</name>
<evidence type="ECO:0008006" key="3">
    <source>
        <dbReference type="Google" id="ProtNLM"/>
    </source>
</evidence>
<protein>
    <recommendedName>
        <fullName evidence="3">DUF3034 family protein</fullName>
    </recommendedName>
</protein>
<dbReference type="Proteomes" id="UP000182882">
    <property type="component" value="Unassembled WGS sequence"/>
</dbReference>
<dbReference type="AlphaFoldDB" id="A0A1H2HV97"/>
<dbReference type="EMBL" id="FNLN01000067">
    <property type="protein sequence ID" value="SDU35724.1"/>
    <property type="molecule type" value="Genomic_DNA"/>
</dbReference>
<dbReference type="RefSeq" id="WP_062559575.1">
    <property type="nucleotide sequence ID" value="NZ_CP013341.1"/>
</dbReference>
<accession>A0A1H2HV97</accession>
<dbReference type="InterPro" id="IPR021393">
    <property type="entry name" value="DUF3034"/>
</dbReference>
<organism evidence="1 2">
    <name type="scientific">Nitrosomonas ureae</name>
    <dbReference type="NCBI Taxonomy" id="44577"/>
    <lineage>
        <taxon>Bacteria</taxon>
        <taxon>Pseudomonadati</taxon>
        <taxon>Pseudomonadota</taxon>
        <taxon>Betaproteobacteria</taxon>
        <taxon>Nitrosomonadales</taxon>
        <taxon>Nitrosomonadaceae</taxon>
        <taxon>Nitrosomonas</taxon>
    </lineage>
</organism>
<dbReference type="Pfam" id="PF11231">
    <property type="entry name" value="DUF3034"/>
    <property type="match status" value="1"/>
</dbReference>
<gene>
    <name evidence="1" type="ORF">SAMN05216406_1673</name>
</gene>
<keyword evidence="2" id="KW-1185">Reference proteome</keyword>